<dbReference type="SMR" id="A2DZA6"/>
<evidence type="ECO:0008006" key="5">
    <source>
        <dbReference type="Google" id="ProtNLM"/>
    </source>
</evidence>
<evidence type="ECO:0000313" key="3">
    <source>
        <dbReference type="EMBL" id="EAY14235.1"/>
    </source>
</evidence>
<reference evidence="3" key="1">
    <citation type="submission" date="2006-10" db="EMBL/GenBank/DDBJ databases">
        <authorList>
            <person name="Amadeo P."/>
            <person name="Zhao Q."/>
            <person name="Wortman J."/>
            <person name="Fraser-Liggett C."/>
            <person name="Carlton J."/>
        </authorList>
    </citation>
    <scope>NUCLEOTIDE SEQUENCE</scope>
    <source>
        <strain evidence="3">G3</strain>
    </source>
</reference>
<feature type="compositionally biased region" description="Basic and acidic residues" evidence="2">
    <location>
        <begin position="217"/>
        <end position="235"/>
    </location>
</feature>
<accession>A2DZA6</accession>
<dbReference type="AlphaFoldDB" id="A2DZA6"/>
<dbReference type="PANTHER" id="PTHR18947:SF28">
    <property type="entry name" value="GIRDIN, ISOFORM A"/>
    <property type="match status" value="1"/>
</dbReference>
<feature type="region of interest" description="Disordered" evidence="2">
    <location>
        <begin position="148"/>
        <end position="177"/>
    </location>
</feature>
<dbReference type="InParanoid" id="A2DZA6"/>
<dbReference type="OrthoDB" id="10479123at2759"/>
<proteinExistence type="predicted"/>
<dbReference type="Gene3D" id="1.10.418.10">
    <property type="entry name" value="Calponin-like domain"/>
    <property type="match status" value="1"/>
</dbReference>
<sequence length="492" mass="55617">MEGEQIDAIVRWLAVFGEGDNAFVDNPTLLLDGQVLAKVYNTLDGGNDPININMLKQISNLDDWVSILLNMRQISGKVMNAIKPNDLSIDPTALAKKKDQGELLKLLKCFIFYSLKSTNKKISIQNIRSLDKSIQSVIQSIIQEFTAKTETEAPSSPVPQTPPSSPAKPSAPADDGSAEKIAALDKEIQELTARKSQVDKEIEQAERQLQIQAAPGKSEELLNDAKRRHQTAKDKLEKLRKKLEETEETLNASRGELDELRKQKQKLLNPDQVQTPERSNTELKQQLEKLQREIIADLSNDTKTAALIERNPPKTNDDYINLLNIRALETEYSALTKELQSMQTQEKLHEAELTALSQNLNNQNKKAALTLKKRIQQLNAEIDQSPIGEAKRMSMKYLRVIKKLECEVENLAANCSDMEVEELTKQLQIMAARKATEGDLLARKQAFMQATAEQCDVRLQRLKLNVDLMMHSARITRWKNCFQTPQQQQSQK</sequence>
<evidence type="ECO:0000256" key="2">
    <source>
        <dbReference type="SAM" id="MobiDB-lite"/>
    </source>
</evidence>
<dbReference type="PANTHER" id="PTHR18947">
    <property type="entry name" value="HOOK PROTEINS"/>
    <property type="match status" value="1"/>
</dbReference>
<evidence type="ECO:0000256" key="1">
    <source>
        <dbReference type="SAM" id="Coils"/>
    </source>
</evidence>
<dbReference type="EMBL" id="DS113273">
    <property type="protein sequence ID" value="EAY14235.1"/>
    <property type="molecule type" value="Genomic_DNA"/>
</dbReference>
<evidence type="ECO:0000313" key="4">
    <source>
        <dbReference type="Proteomes" id="UP000001542"/>
    </source>
</evidence>
<dbReference type="VEuPathDB" id="TrichDB:TVAGG3_1017430"/>
<protein>
    <recommendedName>
        <fullName evidence="5">Calponin-homology (CH) domain-containing protein</fullName>
    </recommendedName>
</protein>
<dbReference type="RefSeq" id="XP_001326458.1">
    <property type="nucleotide sequence ID" value="XM_001326423.1"/>
</dbReference>
<organism evidence="3 4">
    <name type="scientific">Trichomonas vaginalis (strain ATCC PRA-98 / G3)</name>
    <dbReference type="NCBI Taxonomy" id="412133"/>
    <lineage>
        <taxon>Eukaryota</taxon>
        <taxon>Metamonada</taxon>
        <taxon>Parabasalia</taxon>
        <taxon>Trichomonadida</taxon>
        <taxon>Trichomonadidae</taxon>
        <taxon>Trichomonas</taxon>
    </lineage>
</organism>
<dbReference type="SUPFAM" id="SSF116907">
    <property type="entry name" value="Hook domain"/>
    <property type="match status" value="1"/>
</dbReference>
<feature type="region of interest" description="Disordered" evidence="2">
    <location>
        <begin position="206"/>
        <end position="235"/>
    </location>
</feature>
<gene>
    <name evidence="3" type="ORF">TVAG_486780</name>
</gene>
<feature type="coiled-coil region" evidence="1">
    <location>
        <begin position="325"/>
        <end position="421"/>
    </location>
</feature>
<dbReference type="InterPro" id="IPR036872">
    <property type="entry name" value="CH_dom_sf"/>
</dbReference>
<keyword evidence="1" id="KW-0175">Coiled coil</keyword>
<dbReference type="KEGG" id="tva:4772222"/>
<dbReference type="VEuPathDB" id="TrichDB:TVAG_486780"/>
<name>A2DZA6_TRIV3</name>
<dbReference type="Proteomes" id="UP000001542">
    <property type="component" value="Unassembled WGS sequence"/>
</dbReference>
<reference evidence="3" key="2">
    <citation type="journal article" date="2007" name="Science">
        <title>Draft genome sequence of the sexually transmitted pathogen Trichomonas vaginalis.</title>
        <authorList>
            <person name="Carlton J.M."/>
            <person name="Hirt R.P."/>
            <person name="Silva J.C."/>
            <person name="Delcher A.L."/>
            <person name="Schatz M."/>
            <person name="Zhao Q."/>
            <person name="Wortman J.R."/>
            <person name="Bidwell S.L."/>
            <person name="Alsmark U.C.M."/>
            <person name="Besteiro S."/>
            <person name="Sicheritz-Ponten T."/>
            <person name="Noel C.J."/>
            <person name="Dacks J.B."/>
            <person name="Foster P.G."/>
            <person name="Simillion C."/>
            <person name="Van de Peer Y."/>
            <person name="Miranda-Saavedra D."/>
            <person name="Barton G.J."/>
            <person name="Westrop G.D."/>
            <person name="Mueller S."/>
            <person name="Dessi D."/>
            <person name="Fiori P.L."/>
            <person name="Ren Q."/>
            <person name="Paulsen I."/>
            <person name="Zhang H."/>
            <person name="Bastida-Corcuera F.D."/>
            <person name="Simoes-Barbosa A."/>
            <person name="Brown M.T."/>
            <person name="Hayes R.D."/>
            <person name="Mukherjee M."/>
            <person name="Okumura C.Y."/>
            <person name="Schneider R."/>
            <person name="Smith A.J."/>
            <person name="Vanacova S."/>
            <person name="Villalvazo M."/>
            <person name="Haas B.J."/>
            <person name="Pertea M."/>
            <person name="Feldblyum T.V."/>
            <person name="Utterback T.R."/>
            <person name="Shu C.L."/>
            <person name="Osoegawa K."/>
            <person name="de Jong P.J."/>
            <person name="Hrdy I."/>
            <person name="Horvathova L."/>
            <person name="Zubacova Z."/>
            <person name="Dolezal P."/>
            <person name="Malik S.B."/>
            <person name="Logsdon J.M. Jr."/>
            <person name="Henze K."/>
            <person name="Gupta A."/>
            <person name="Wang C.C."/>
            <person name="Dunne R.L."/>
            <person name="Upcroft J.A."/>
            <person name="Upcroft P."/>
            <person name="White O."/>
            <person name="Salzberg S.L."/>
            <person name="Tang P."/>
            <person name="Chiu C.-H."/>
            <person name="Lee Y.-S."/>
            <person name="Embley T.M."/>
            <person name="Coombs G.H."/>
            <person name="Mottram J.C."/>
            <person name="Tachezy J."/>
            <person name="Fraser-Liggett C.M."/>
            <person name="Johnson P.J."/>
        </authorList>
    </citation>
    <scope>NUCLEOTIDE SEQUENCE [LARGE SCALE GENOMIC DNA]</scope>
    <source>
        <strain evidence="3">G3</strain>
    </source>
</reference>
<keyword evidence="4" id="KW-1185">Reference proteome</keyword>
<feature type="compositionally biased region" description="Pro residues" evidence="2">
    <location>
        <begin position="156"/>
        <end position="166"/>
    </location>
</feature>